<dbReference type="GeneID" id="77802057"/>
<sequence length="69" mass="7918">MVASDRRFETHAPSRSQTLNQPKDEELDLLGWKRTDKDKEKVLPDLPAITAREESLVKSKLCTHVDTIE</sequence>
<evidence type="ECO:0000256" key="1">
    <source>
        <dbReference type="SAM" id="MobiDB-lite"/>
    </source>
</evidence>
<proteinExistence type="predicted"/>
<accession>A0ABY7CWI5</accession>
<evidence type="ECO:0000313" key="2">
    <source>
        <dbReference type="EMBL" id="WAQ89581.1"/>
    </source>
</evidence>
<dbReference type="EMBL" id="CP110431">
    <property type="protein sequence ID" value="WAQ89581.1"/>
    <property type="molecule type" value="Genomic_DNA"/>
</dbReference>
<name>A0ABY7CWI5_9BASI</name>
<dbReference type="Proteomes" id="UP001164743">
    <property type="component" value="Chromosome 11A"/>
</dbReference>
<keyword evidence="3" id="KW-1185">Reference proteome</keyword>
<protein>
    <submittedName>
        <fullName evidence="2">Uncharacterized protein</fullName>
    </submittedName>
</protein>
<feature type="region of interest" description="Disordered" evidence="1">
    <location>
        <begin position="1"/>
        <end position="26"/>
    </location>
</feature>
<dbReference type="RefSeq" id="XP_053025136.1">
    <property type="nucleotide sequence ID" value="XM_053161162.1"/>
</dbReference>
<gene>
    <name evidence="2" type="ORF">PtA15_11A271</name>
</gene>
<organism evidence="2 3">
    <name type="scientific">Puccinia triticina</name>
    <dbReference type="NCBI Taxonomy" id="208348"/>
    <lineage>
        <taxon>Eukaryota</taxon>
        <taxon>Fungi</taxon>
        <taxon>Dikarya</taxon>
        <taxon>Basidiomycota</taxon>
        <taxon>Pucciniomycotina</taxon>
        <taxon>Pucciniomycetes</taxon>
        <taxon>Pucciniales</taxon>
        <taxon>Pucciniaceae</taxon>
        <taxon>Puccinia</taxon>
    </lineage>
</organism>
<feature type="compositionally biased region" description="Basic and acidic residues" evidence="1">
    <location>
        <begin position="1"/>
        <end position="12"/>
    </location>
</feature>
<reference evidence="2" key="1">
    <citation type="submission" date="2022-10" db="EMBL/GenBank/DDBJ databases">
        <title>Puccinia triticina Genome sequencing and assembly.</title>
        <authorList>
            <person name="Li C."/>
        </authorList>
    </citation>
    <scope>NUCLEOTIDE SEQUENCE</scope>
    <source>
        <strain evidence="2">Pt15</strain>
    </source>
</reference>
<evidence type="ECO:0000313" key="3">
    <source>
        <dbReference type="Proteomes" id="UP001164743"/>
    </source>
</evidence>